<comment type="pathway">
    <text evidence="8">Carbohydrate biosynthesis; gluconeogenesis.</text>
</comment>
<comment type="pathway">
    <text evidence="1 8 9">Carbohydrate degradation; glycolysis; D-glyceraldehyde 3-phosphate and glycerone phosphate from D-glucose: step 2/4.</text>
</comment>
<comment type="caution">
    <text evidence="11">The sequence shown here is derived from an EMBL/GenBank/DDBJ whole genome shotgun (WGS) entry which is preliminary data.</text>
</comment>
<dbReference type="GO" id="GO:0005829">
    <property type="term" value="C:cytosol"/>
    <property type="evidence" value="ECO:0007669"/>
    <property type="project" value="TreeGrafter"/>
</dbReference>
<dbReference type="PRINTS" id="PR00662">
    <property type="entry name" value="G6PISOMERASE"/>
</dbReference>
<comment type="similarity">
    <text evidence="2 8 9">Belongs to the GPI family.</text>
</comment>
<evidence type="ECO:0000256" key="6">
    <source>
        <dbReference type="ARBA" id="ARBA00023235"/>
    </source>
</evidence>
<evidence type="ECO:0000256" key="2">
    <source>
        <dbReference type="ARBA" id="ARBA00006604"/>
    </source>
</evidence>
<reference evidence="11" key="2">
    <citation type="submission" date="2021-04" db="EMBL/GenBank/DDBJ databases">
        <authorList>
            <person name="Gilroy R."/>
        </authorList>
    </citation>
    <scope>NUCLEOTIDE SEQUENCE</scope>
    <source>
        <strain evidence="11">811</strain>
    </source>
</reference>
<keyword evidence="3 8" id="KW-0312">Gluconeogenesis</keyword>
<dbReference type="GO" id="GO:0051156">
    <property type="term" value="P:glucose 6-phosphate metabolic process"/>
    <property type="evidence" value="ECO:0007669"/>
    <property type="project" value="TreeGrafter"/>
</dbReference>
<gene>
    <name evidence="8" type="primary">pgi</name>
    <name evidence="11" type="ORF">H9741_03215</name>
</gene>
<dbReference type="CDD" id="cd05016">
    <property type="entry name" value="SIS_PGI_2"/>
    <property type="match status" value="1"/>
</dbReference>
<dbReference type="GO" id="GO:0006096">
    <property type="term" value="P:glycolytic process"/>
    <property type="evidence" value="ECO:0007669"/>
    <property type="project" value="UniProtKB-UniRule"/>
</dbReference>
<dbReference type="GO" id="GO:0097367">
    <property type="term" value="F:carbohydrate derivative binding"/>
    <property type="evidence" value="ECO:0007669"/>
    <property type="project" value="InterPro"/>
</dbReference>
<dbReference type="EC" id="5.3.1.9" evidence="8"/>
<feature type="active site" evidence="8">
    <location>
        <position position="330"/>
    </location>
</feature>
<keyword evidence="4 8" id="KW-0963">Cytoplasm</keyword>
<dbReference type="CDD" id="cd05015">
    <property type="entry name" value="SIS_PGI_1"/>
    <property type="match status" value="1"/>
</dbReference>
<keyword evidence="10" id="KW-1133">Transmembrane helix</keyword>
<dbReference type="SUPFAM" id="SSF53697">
    <property type="entry name" value="SIS domain"/>
    <property type="match status" value="1"/>
</dbReference>
<dbReference type="GO" id="GO:0006094">
    <property type="term" value="P:gluconeogenesis"/>
    <property type="evidence" value="ECO:0007669"/>
    <property type="project" value="UniProtKB-UniRule"/>
</dbReference>
<name>A0A9D1V798_9FIRM</name>
<organism evidence="11 12">
    <name type="scientific">Candidatus Borkfalkia faecipullorum</name>
    <dbReference type="NCBI Taxonomy" id="2838510"/>
    <lineage>
        <taxon>Bacteria</taxon>
        <taxon>Bacillati</taxon>
        <taxon>Bacillota</taxon>
        <taxon>Clostridia</taxon>
        <taxon>Christensenellales</taxon>
        <taxon>Christensenellaceae</taxon>
        <taxon>Candidatus Borkfalkia</taxon>
    </lineage>
</organism>
<dbReference type="Gene3D" id="3.40.50.10490">
    <property type="entry name" value="Glucose-6-phosphate isomerase like protein, domain 1"/>
    <property type="match status" value="2"/>
</dbReference>
<dbReference type="PROSITE" id="PS00174">
    <property type="entry name" value="P_GLUCOSE_ISOMERASE_2"/>
    <property type="match status" value="1"/>
</dbReference>
<dbReference type="InterPro" id="IPR018189">
    <property type="entry name" value="Phosphoglucose_isomerase_CS"/>
</dbReference>
<proteinExistence type="inferred from homology"/>
<accession>A0A9D1V798</accession>
<sequence length="475" mass="52573">MNFRNKDWRNSMRLTVDYNYMMKKFIGSDGFKDSELNEMKEAAADAFDYVADNRGKGMMGWAELPYNQKEIVEDILATAKEVRRKFKYFVVLGIGGSALGPIAVFNALCHLHYNDLAPSKRKGPKFYVEDNVDPERMAALLDVIEPEKTCFNVITKSGATSETMTQYLIISDILKKALGDKASENIIATTDEKKGNLIKLAKQHGYKTFYIPDGVGGRFSELCPVGLLPAAVLGLDIKAMLAGAAYMDGICNKPSVAKNPALACAVLQYMAMKRGKNVGVMMPYADSLKLMADWYCQLWAESLGKNVTLDGKPCHVGQTPVKSLGVTDQHSQVQLYTEGPFDKVVTFLSVNNYRKEVAIPHGCEDIPDVAFLGGHTMNELIQAENKATAYALAKAGRQNYTIYLPEVNEFTLGELMYLFELQTAYTGAMFNIDTYNQPGVEAGKQATYALLGKPGYEAKKKELDDAPQAEDKYIV</sequence>
<dbReference type="InterPro" id="IPR035482">
    <property type="entry name" value="SIS_PGI_2"/>
</dbReference>
<dbReference type="InterPro" id="IPR035476">
    <property type="entry name" value="SIS_PGI_1"/>
</dbReference>
<evidence type="ECO:0000256" key="4">
    <source>
        <dbReference type="ARBA" id="ARBA00022490"/>
    </source>
</evidence>
<dbReference type="GO" id="GO:0004347">
    <property type="term" value="F:glucose-6-phosphate isomerase activity"/>
    <property type="evidence" value="ECO:0007669"/>
    <property type="project" value="UniProtKB-UniRule"/>
</dbReference>
<dbReference type="AlphaFoldDB" id="A0A9D1V798"/>
<dbReference type="FunFam" id="3.40.50.10490:FF:000071">
    <property type="entry name" value="Glucose-6-phosphate isomerase"/>
    <property type="match status" value="1"/>
</dbReference>
<evidence type="ECO:0000256" key="5">
    <source>
        <dbReference type="ARBA" id="ARBA00023152"/>
    </source>
</evidence>
<dbReference type="FunFam" id="3.40.50.10490:FF:000016">
    <property type="entry name" value="Glucose-6-phosphate isomerase"/>
    <property type="match status" value="1"/>
</dbReference>
<evidence type="ECO:0000256" key="8">
    <source>
        <dbReference type="HAMAP-Rule" id="MF_00473"/>
    </source>
</evidence>
<feature type="active site" evidence="8">
    <location>
        <position position="444"/>
    </location>
</feature>
<feature type="transmembrane region" description="Helical" evidence="10">
    <location>
        <begin position="88"/>
        <end position="108"/>
    </location>
</feature>
<evidence type="ECO:0000256" key="1">
    <source>
        <dbReference type="ARBA" id="ARBA00004926"/>
    </source>
</evidence>
<comment type="function">
    <text evidence="8">Catalyzes the reversible isomerization of glucose-6-phosphate to fructose-6-phosphate.</text>
</comment>
<dbReference type="GO" id="GO:0048029">
    <property type="term" value="F:monosaccharide binding"/>
    <property type="evidence" value="ECO:0007669"/>
    <property type="project" value="TreeGrafter"/>
</dbReference>
<evidence type="ECO:0000313" key="11">
    <source>
        <dbReference type="EMBL" id="HIX07455.1"/>
    </source>
</evidence>
<dbReference type="InterPro" id="IPR001672">
    <property type="entry name" value="G6P_Isomerase"/>
</dbReference>
<evidence type="ECO:0000256" key="3">
    <source>
        <dbReference type="ARBA" id="ARBA00022432"/>
    </source>
</evidence>
<evidence type="ECO:0000256" key="10">
    <source>
        <dbReference type="SAM" id="Phobius"/>
    </source>
</evidence>
<keyword evidence="5 8" id="KW-0324">Glycolysis</keyword>
<reference evidence="11" key="1">
    <citation type="journal article" date="2021" name="PeerJ">
        <title>Extensive microbial diversity within the chicken gut microbiome revealed by metagenomics and culture.</title>
        <authorList>
            <person name="Gilroy R."/>
            <person name="Ravi A."/>
            <person name="Getino M."/>
            <person name="Pursley I."/>
            <person name="Horton D.L."/>
            <person name="Alikhan N.F."/>
            <person name="Baker D."/>
            <person name="Gharbi K."/>
            <person name="Hall N."/>
            <person name="Watson M."/>
            <person name="Adriaenssens E.M."/>
            <person name="Foster-Nyarko E."/>
            <person name="Jarju S."/>
            <person name="Secka A."/>
            <person name="Antonio M."/>
            <person name="Oren A."/>
            <person name="Chaudhuri R.R."/>
            <person name="La Ragione R."/>
            <person name="Hildebrand F."/>
            <person name="Pallen M.J."/>
        </authorList>
    </citation>
    <scope>NUCLEOTIDE SEQUENCE</scope>
    <source>
        <strain evidence="11">811</strain>
    </source>
</reference>
<evidence type="ECO:0000256" key="7">
    <source>
        <dbReference type="ARBA" id="ARBA00029321"/>
    </source>
</evidence>
<dbReference type="PROSITE" id="PS51463">
    <property type="entry name" value="P_GLUCOSE_ISOMERASE_3"/>
    <property type="match status" value="1"/>
</dbReference>
<comment type="catalytic activity">
    <reaction evidence="7 8 9">
        <text>alpha-D-glucose 6-phosphate = beta-D-fructose 6-phosphate</text>
        <dbReference type="Rhea" id="RHEA:11816"/>
        <dbReference type="ChEBI" id="CHEBI:57634"/>
        <dbReference type="ChEBI" id="CHEBI:58225"/>
        <dbReference type="EC" id="5.3.1.9"/>
    </reaction>
</comment>
<dbReference type="Proteomes" id="UP000824204">
    <property type="component" value="Unassembled WGS sequence"/>
</dbReference>
<keyword evidence="6 8" id="KW-0413">Isomerase</keyword>
<evidence type="ECO:0000256" key="9">
    <source>
        <dbReference type="RuleBase" id="RU000612"/>
    </source>
</evidence>
<dbReference type="PANTHER" id="PTHR11469:SF1">
    <property type="entry name" value="GLUCOSE-6-PHOSPHATE ISOMERASE"/>
    <property type="match status" value="1"/>
</dbReference>
<dbReference type="HAMAP" id="MF_00473">
    <property type="entry name" value="G6P_isomerase"/>
    <property type="match status" value="1"/>
</dbReference>
<evidence type="ECO:0000313" key="12">
    <source>
        <dbReference type="Proteomes" id="UP000824204"/>
    </source>
</evidence>
<dbReference type="EMBL" id="DXFX01000043">
    <property type="protein sequence ID" value="HIX07455.1"/>
    <property type="molecule type" value="Genomic_DNA"/>
</dbReference>
<dbReference type="PANTHER" id="PTHR11469">
    <property type="entry name" value="GLUCOSE-6-PHOSPHATE ISOMERASE"/>
    <property type="match status" value="1"/>
</dbReference>
<comment type="subcellular location">
    <subcellularLocation>
        <location evidence="8">Cytoplasm</location>
    </subcellularLocation>
</comment>
<feature type="active site" description="Proton donor" evidence="8">
    <location>
        <position position="301"/>
    </location>
</feature>
<keyword evidence="10" id="KW-0472">Membrane</keyword>
<dbReference type="Pfam" id="PF00342">
    <property type="entry name" value="PGI"/>
    <property type="match status" value="1"/>
</dbReference>
<protein>
    <recommendedName>
        <fullName evidence="8">Glucose-6-phosphate isomerase</fullName>
        <shortName evidence="8">GPI</shortName>
        <ecNumber evidence="8">5.3.1.9</ecNumber>
    </recommendedName>
    <alternativeName>
        <fullName evidence="8">Phosphoglucose isomerase</fullName>
        <shortName evidence="8">PGI</shortName>
    </alternativeName>
    <alternativeName>
        <fullName evidence="8">Phosphohexose isomerase</fullName>
        <shortName evidence="8">PHI</shortName>
    </alternativeName>
</protein>
<dbReference type="InterPro" id="IPR046348">
    <property type="entry name" value="SIS_dom_sf"/>
</dbReference>
<keyword evidence="10" id="KW-0812">Transmembrane</keyword>